<evidence type="ECO:0000256" key="3">
    <source>
        <dbReference type="SAM" id="Coils"/>
    </source>
</evidence>
<protein>
    <submittedName>
        <fullName evidence="6">MobA/MobL family protein</fullName>
    </submittedName>
</protein>
<gene>
    <name evidence="6" type="ORF">NHG85_04420</name>
</gene>
<feature type="domain" description="MobA/MobL protein" evidence="5">
    <location>
        <begin position="11"/>
        <end position="239"/>
    </location>
</feature>
<evidence type="ECO:0000313" key="7">
    <source>
        <dbReference type="Proteomes" id="UP001139477"/>
    </source>
</evidence>
<feature type="region of interest" description="Disordered" evidence="4">
    <location>
        <begin position="163"/>
        <end position="182"/>
    </location>
</feature>
<dbReference type="Pfam" id="PF03389">
    <property type="entry name" value="MobA_MobL"/>
    <property type="match status" value="1"/>
</dbReference>
<reference evidence="6" key="1">
    <citation type="submission" date="2022-06" db="EMBL/GenBank/DDBJ databases">
        <title>Limimaricola sediminis sp. nov., isolated from an intertidal sediment.</title>
        <authorList>
            <person name="Shao X."/>
        </authorList>
    </citation>
    <scope>NUCLEOTIDE SEQUENCE</scope>
    <source>
        <strain evidence="6">ASW11-118</strain>
    </source>
</reference>
<accession>A0A9X2JQM6</accession>
<proteinExistence type="inferred from homology"/>
<comment type="similarity">
    <text evidence="1">Belongs to the MobA/MobL family.</text>
</comment>
<sequence length="397" mass="44954">MSTYSRADGHSAVAAAAYRARSSYFDERRGRRYTYRSRSGLLWNGLFGWQGTAQDLWNAAERAENRCNARVARELRPALPAELPLNKQVQLVTGFSLWLRDSYGVAVQSVIHAPSFNDDASGKKFWKIVKRSGMRPENLALLFRPHWTNLNFHAHIQITTRKVDPDTGEFGPKTRSLDGRETGPEELKAIRAEWQKRTNALLADIGSSARIDMRSYADQAKAGVAPEGLRVQAHLGPKRHARGRRRIAQGDGDDTHAGLKRKAVHEWNEALWEDWTIRRARERSTARKRDARKFARELEKERKRCARIEAEILKKAKNAKEAETAVAASTQFDSLKGGSALQRAIAAAASERWDCREGASDEFASEVDLETYEPPHPPLPEPVLKVRKERMRGPRTR</sequence>
<dbReference type="Gene3D" id="3.30.930.30">
    <property type="match status" value="1"/>
</dbReference>
<evidence type="ECO:0000313" key="6">
    <source>
        <dbReference type="EMBL" id="MCP1167776.1"/>
    </source>
</evidence>
<evidence type="ECO:0000256" key="4">
    <source>
        <dbReference type="SAM" id="MobiDB-lite"/>
    </source>
</evidence>
<name>A0A9X2JQM6_9RHOB</name>
<feature type="region of interest" description="Disordered" evidence="4">
    <location>
        <begin position="368"/>
        <end position="397"/>
    </location>
</feature>
<evidence type="ECO:0000256" key="1">
    <source>
        <dbReference type="ARBA" id="ARBA00010873"/>
    </source>
</evidence>
<feature type="coiled-coil region" evidence="3">
    <location>
        <begin position="291"/>
        <end position="325"/>
    </location>
</feature>
<dbReference type="InterPro" id="IPR005053">
    <property type="entry name" value="MobA_MobL"/>
</dbReference>
<feature type="compositionally biased region" description="Basic residues" evidence="4">
    <location>
        <begin position="385"/>
        <end position="397"/>
    </location>
</feature>
<comment type="caution">
    <text evidence="6">The sequence shown here is derived from an EMBL/GenBank/DDBJ whole genome shotgun (WGS) entry which is preliminary data.</text>
</comment>
<dbReference type="AlphaFoldDB" id="A0A9X2JQM6"/>
<keyword evidence="3" id="KW-0175">Coiled coil</keyword>
<evidence type="ECO:0000259" key="5">
    <source>
        <dbReference type="Pfam" id="PF03389"/>
    </source>
</evidence>
<keyword evidence="2" id="KW-0184">Conjugation</keyword>
<dbReference type="Proteomes" id="UP001139477">
    <property type="component" value="Unassembled WGS sequence"/>
</dbReference>
<evidence type="ECO:0000256" key="2">
    <source>
        <dbReference type="ARBA" id="ARBA00022971"/>
    </source>
</evidence>
<dbReference type="EMBL" id="JAMYXC010000053">
    <property type="protein sequence ID" value="MCP1167776.1"/>
    <property type="molecule type" value="Genomic_DNA"/>
</dbReference>
<feature type="region of interest" description="Disordered" evidence="4">
    <location>
        <begin position="234"/>
        <end position="259"/>
    </location>
</feature>
<organism evidence="6 7">
    <name type="scientific">Limimaricola litoreus</name>
    <dbReference type="NCBI Taxonomy" id="2955316"/>
    <lineage>
        <taxon>Bacteria</taxon>
        <taxon>Pseudomonadati</taxon>
        <taxon>Pseudomonadota</taxon>
        <taxon>Alphaproteobacteria</taxon>
        <taxon>Rhodobacterales</taxon>
        <taxon>Paracoccaceae</taxon>
        <taxon>Limimaricola</taxon>
    </lineage>
</organism>
<keyword evidence="7" id="KW-1185">Reference proteome</keyword>
<feature type="compositionally biased region" description="Basic residues" evidence="4">
    <location>
        <begin position="236"/>
        <end position="247"/>
    </location>
</feature>